<proteinExistence type="predicted"/>
<organism evidence="1 2">
    <name type="scientific">Leptotrichia trevisanii</name>
    <dbReference type="NCBI Taxonomy" id="109328"/>
    <lineage>
        <taxon>Bacteria</taxon>
        <taxon>Fusobacteriati</taxon>
        <taxon>Fusobacteriota</taxon>
        <taxon>Fusobacteriia</taxon>
        <taxon>Fusobacteriales</taxon>
        <taxon>Leptotrichiaceae</taxon>
        <taxon>Leptotrichia</taxon>
    </lineage>
</organism>
<sequence length="51" mass="5950">MATKSFKKDLIFTNKAANNFFKIMDKKTTKKNLTSNVKEIQSSKRIKEILK</sequence>
<dbReference type="RefSeq" id="WP_155282844.1">
    <property type="nucleotide sequence ID" value="NZ_AP019831.1"/>
</dbReference>
<dbReference type="EMBL" id="AP019831">
    <property type="protein sequence ID" value="BBM45384.1"/>
    <property type="molecule type" value="Genomic_DNA"/>
</dbReference>
<reference evidence="1 2" key="1">
    <citation type="submission" date="2019-07" db="EMBL/GenBank/DDBJ databases">
        <title>Complete Genome Sequence of Leptotrichia trevisanii Strain JMUB3870.</title>
        <authorList>
            <person name="Watanabe S."/>
            <person name="Cui L."/>
        </authorList>
    </citation>
    <scope>NUCLEOTIDE SEQUENCE [LARGE SCALE GENOMIC DNA]</scope>
    <source>
        <strain evidence="1 2">JMUB3870</strain>
    </source>
</reference>
<evidence type="ECO:0000313" key="1">
    <source>
        <dbReference type="EMBL" id="BBM45384.1"/>
    </source>
</evidence>
<dbReference type="Proteomes" id="UP000422644">
    <property type="component" value="Chromosome"/>
</dbReference>
<gene>
    <name evidence="1" type="ORF">JMUB3870_1503</name>
</gene>
<name>A0A510K1L4_9FUSO</name>
<accession>A0A510K1L4</accession>
<evidence type="ECO:0000313" key="2">
    <source>
        <dbReference type="Proteomes" id="UP000422644"/>
    </source>
</evidence>
<keyword evidence="2" id="KW-1185">Reference proteome</keyword>
<protein>
    <submittedName>
        <fullName evidence="1">Uncharacterized protein</fullName>
    </submittedName>
</protein>
<dbReference type="AlphaFoldDB" id="A0A510K1L4"/>